<dbReference type="EC" id="2.4.1.-" evidence="8"/>
<keyword evidence="7" id="KW-0472">Membrane</keyword>
<evidence type="ECO:0000313" key="9">
    <source>
        <dbReference type="EMBL" id="CAD5227217.1"/>
    </source>
</evidence>
<comment type="similarity">
    <text evidence="2 8">Belongs to the glycosyltransferase 92 family.</text>
</comment>
<evidence type="ECO:0000256" key="2">
    <source>
        <dbReference type="ARBA" id="ARBA00007647"/>
    </source>
</evidence>
<dbReference type="Pfam" id="PF01697">
    <property type="entry name" value="Glyco_transf_92"/>
    <property type="match status" value="1"/>
</dbReference>
<dbReference type="OrthoDB" id="10364308at2759"/>
<name>A0A1I7S4M8_BURXY</name>
<keyword evidence="4 8" id="KW-0808">Transferase</keyword>
<reference evidence="12" key="1">
    <citation type="submission" date="2016-11" db="UniProtKB">
        <authorList>
            <consortium name="WormBaseParasite"/>
        </authorList>
    </citation>
    <scope>IDENTIFICATION</scope>
</reference>
<reference evidence="9" key="2">
    <citation type="submission" date="2020-09" db="EMBL/GenBank/DDBJ databases">
        <authorList>
            <person name="Kikuchi T."/>
        </authorList>
    </citation>
    <scope>NUCLEOTIDE SEQUENCE</scope>
    <source>
        <strain evidence="9">Ka4C1</strain>
    </source>
</reference>
<keyword evidence="6" id="KW-1133">Transmembrane helix</keyword>
<evidence type="ECO:0000256" key="1">
    <source>
        <dbReference type="ARBA" id="ARBA00004167"/>
    </source>
</evidence>
<dbReference type="Proteomes" id="UP000095284">
    <property type="component" value="Unplaced"/>
</dbReference>
<evidence type="ECO:0000313" key="11">
    <source>
        <dbReference type="Proteomes" id="UP000659654"/>
    </source>
</evidence>
<evidence type="ECO:0000256" key="3">
    <source>
        <dbReference type="ARBA" id="ARBA00022676"/>
    </source>
</evidence>
<dbReference type="InterPro" id="IPR008166">
    <property type="entry name" value="Glyco_transf_92"/>
</dbReference>
<dbReference type="eggNOG" id="KOG4735">
    <property type="taxonomic scope" value="Eukaryota"/>
</dbReference>
<sequence>MLAVGTKDTVDNDLVCATEKEEVPVKWISANHDDNCNWRPYFLDCTFASSVDQFEVKRRRTPDGEKNMAVDARALVSEKLPVTVCFNQMYMFERWQTALAVLQLYQAYGASALVIPIHSVIEELYDVLEYFEKRMDGIRIDTAPVLPNIPELGFDVSSQIEKAGWLLSANECLYVYRRAAEFIIFADYDELIIPRFSNHLYEELWALSRQYPSVASFEFRLATASANQYQSPQHFRIQEFAKTALVQQVAPFGIPAVIANRTERPFLHNPLISLDIGDNDHKLMTKDDAWAFKFHFPYFNPRLRDLAIPSYHDSRSGLISTAERIFQTKIKENKETYLRFHKLSNERIYEKKMSKCRADMRAQKFQCDNDLHCIPPPSPELPRCVVVDSRATKWADGTGRVLYTAFRRVFRRQKDCTPFMREAEDIKDLPE</sequence>
<dbReference type="GO" id="GO:0016020">
    <property type="term" value="C:membrane"/>
    <property type="evidence" value="ECO:0007669"/>
    <property type="project" value="UniProtKB-SubCell"/>
</dbReference>
<evidence type="ECO:0000313" key="10">
    <source>
        <dbReference type="Proteomes" id="UP000095284"/>
    </source>
</evidence>
<dbReference type="WBParaSite" id="BXY_0796100.1">
    <property type="protein sequence ID" value="BXY_0796100.1"/>
    <property type="gene ID" value="BXY_0796100"/>
</dbReference>
<evidence type="ECO:0000313" key="12">
    <source>
        <dbReference type="WBParaSite" id="BXY_0796100.1"/>
    </source>
</evidence>
<dbReference type="GO" id="GO:0016757">
    <property type="term" value="F:glycosyltransferase activity"/>
    <property type="evidence" value="ECO:0007669"/>
    <property type="project" value="UniProtKB-UniRule"/>
</dbReference>
<dbReference type="PANTHER" id="PTHR21645:SF2">
    <property type="entry name" value="GLYCOSYLTRANSFERASE FAMILY 92 PROTEIN F59C6.8"/>
    <property type="match status" value="1"/>
</dbReference>
<dbReference type="Proteomes" id="UP000582659">
    <property type="component" value="Unassembled WGS sequence"/>
</dbReference>
<keyword evidence="11" id="KW-1185">Reference proteome</keyword>
<organism evidence="10 12">
    <name type="scientific">Bursaphelenchus xylophilus</name>
    <name type="common">Pinewood nematode worm</name>
    <name type="synonym">Aphelenchoides xylophilus</name>
    <dbReference type="NCBI Taxonomy" id="6326"/>
    <lineage>
        <taxon>Eukaryota</taxon>
        <taxon>Metazoa</taxon>
        <taxon>Ecdysozoa</taxon>
        <taxon>Nematoda</taxon>
        <taxon>Chromadorea</taxon>
        <taxon>Rhabditida</taxon>
        <taxon>Tylenchina</taxon>
        <taxon>Tylenchomorpha</taxon>
        <taxon>Aphelenchoidea</taxon>
        <taxon>Aphelenchoididae</taxon>
        <taxon>Bursaphelenchus</taxon>
    </lineage>
</organism>
<evidence type="ECO:0000256" key="6">
    <source>
        <dbReference type="ARBA" id="ARBA00022989"/>
    </source>
</evidence>
<accession>A0A1I7S4M8</accession>
<evidence type="ECO:0000256" key="8">
    <source>
        <dbReference type="RuleBase" id="RU366017"/>
    </source>
</evidence>
<proteinExistence type="inferred from homology"/>
<dbReference type="EMBL" id="CAJFDI010000004">
    <property type="protein sequence ID" value="CAD5227217.1"/>
    <property type="molecule type" value="Genomic_DNA"/>
</dbReference>
<dbReference type="InterPro" id="IPR052012">
    <property type="entry name" value="GTase_92"/>
</dbReference>
<dbReference type="Proteomes" id="UP000659654">
    <property type="component" value="Unassembled WGS sequence"/>
</dbReference>
<protein>
    <recommendedName>
        <fullName evidence="8">Glycosyltransferase family 92 protein</fullName>
        <ecNumber evidence="8">2.4.1.-</ecNumber>
    </recommendedName>
</protein>
<dbReference type="AlphaFoldDB" id="A0A1I7S4M8"/>
<keyword evidence="5" id="KW-0812">Transmembrane</keyword>
<comment type="subcellular location">
    <subcellularLocation>
        <location evidence="1">Membrane</location>
        <topology evidence="1">Single-pass membrane protein</topology>
    </subcellularLocation>
</comment>
<keyword evidence="3 8" id="KW-0328">Glycosyltransferase</keyword>
<evidence type="ECO:0000256" key="5">
    <source>
        <dbReference type="ARBA" id="ARBA00022692"/>
    </source>
</evidence>
<dbReference type="EMBL" id="CAJFCV020000004">
    <property type="protein sequence ID" value="CAG9117243.1"/>
    <property type="molecule type" value="Genomic_DNA"/>
</dbReference>
<gene>
    <name evidence="9" type="ORF">BXYJ_LOCUS9762</name>
</gene>
<evidence type="ECO:0000256" key="7">
    <source>
        <dbReference type="ARBA" id="ARBA00023136"/>
    </source>
</evidence>
<dbReference type="PANTHER" id="PTHR21645">
    <property type="entry name" value="GLYCOSYLTRANSFERASE FAMILY 92 PROTEIN"/>
    <property type="match status" value="1"/>
</dbReference>
<evidence type="ECO:0000256" key="4">
    <source>
        <dbReference type="ARBA" id="ARBA00022679"/>
    </source>
</evidence>